<evidence type="ECO:0000256" key="1">
    <source>
        <dbReference type="ARBA" id="ARBA00010923"/>
    </source>
</evidence>
<comment type="similarity">
    <text evidence="1">Belongs to the type-I restriction system S methylase family.</text>
</comment>
<dbReference type="Gene3D" id="1.10.287.1120">
    <property type="entry name" value="Bipartite methylase S protein"/>
    <property type="match status" value="1"/>
</dbReference>
<dbReference type="RefSeq" id="WP_092596810.1">
    <property type="nucleotide sequence ID" value="NZ_FNFI01000005.1"/>
</dbReference>
<gene>
    <name evidence="6" type="ORF">SAMN05216187_1052</name>
</gene>
<dbReference type="Proteomes" id="UP000242700">
    <property type="component" value="Unassembled WGS sequence"/>
</dbReference>
<keyword evidence="3" id="KW-0238">DNA-binding</keyword>
<evidence type="ECO:0000256" key="2">
    <source>
        <dbReference type="ARBA" id="ARBA00022747"/>
    </source>
</evidence>
<dbReference type="PANTHER" id="PTHR30408:SF12">
    <property type="entry name" value="TYPE I RESTRICTION ENZYME MJAVIII SPECIFICITY SUBUNIT"/>
    <property type="match status" value="1"/>
</dbReference>
<proteinExistence type="inferred from homology"/>
<dbReference type="GO" id="GO:0009307">
    <property type="term" value="P:DNA restriction-modification system"/>
    <property type="evidence" value="ECO:0007669"/>
    <property type="project" value="UniProtKB-KW"/>
</dbReference>
<dbReference type="GO" id="GO:0003677">
    <property type="term" value="F:DNA binding"/>
    <property type="evidence" value="ECO:0007669"/>
    <property type="project" value="UniProtKB-KW"/>
</dbReference>
<dbReference type="CDD" id="cd17252">
    <property type="entry name" value="RMtype1_S_EcoKI-TRD1-CR1_like"/>
    <property type="match status" value="1"/>
</dbReference>
<dbReference type="PANTHER" id="PTHR30408">
    <property type="entry name" value="TYPE-1 RESTRICTION ENZYME ECOKI SPECIFICITY PROTEIN"/>
    <property type="match status" value="1"/>
</dbReference>
<protein>
    <submittedName>
        <fullName evidence="6">Type I restriction enzyme, S subunit</fullName>
    </submittedName>
</protein>
<keyword evidence="4" id="KW-0175">Coiled coil</keyword>
<dbReference type="STRING" id="586411.SAMN05216187_1052"/>
<dbReference type="InterPro" id="IPR044946">
    <property type="entry name" value="Restrct_endonuc_typeI_TRD_sf"/>
</dbReference>
<dbReference type="EMBL" id="FNFI01000005">
    <property type="protein sequence ID" value="SDK11954.1"/>
    <property type="molecule type" value="Genomic_DNA"/>
</dbReference>
<organism evidence="6 7">
    <name type="scientific">Jeotgalicoccus aerolatus</name>
    <dbReference type="NCBI Taxonomy" id="709510"/>
    <lineage>
        <taxon>Bacteria</taxon>
        <taxon>Bacillati</taxon>
        <taxon>Bacillota</taxon>
        <taxon>Bacilli</taxon>
        <taxon>Bacillales</taxon>
        <taxon>Staphylococcaceae</taxon>
        <taxon>Jeotgalicoccus</taxon>
    </lineage>
</organism>
<sequence length="411" mass="47837">MIKQNELVPKRRFKGYTSEWRLRKWIETVDISTNMVDPKNGNYDELFHIGPGNMESFTGRVLDNVKKVKDENLISGKFYFKRGDVIYGKINPQLGKYVLSNFDGLASADAYVLNTKNEVLQDFLYRILQTSSFYKYSVSVSSRTGMPKINRNELNQYSFWAPLLEEQKRIGQFFKHLDEMIALQQRKIDKAKALKSAYLAEMFPAEGERIPKRRFEGFTNEWEVKILGNIGHTFTGLSGKTKEDFGHGNAEFVTYMNVFNNPISNIAITENVEIDIKQDEVKYGDVLFTTSSETPHEVGMSSVWLDNRPNVYLNSFCFGYRINIKIDYLFIAYLFRSNILRNQMEILAQGISRYNISKNKVMEIKILLPSKKEQQKIGQFFKHLDEMIATHQQKLEKLKATKQAYLHEMFV</sequence>
<accession>A0A1G8ZBC4</accession>
<keyword evidence="2" id="KW-0680">Restriction system</keyword>
<feature type="domain" description="Type I restriction modification DNA specificity" evidence="5">
    <location>
        <begin position="64"/>
        <end position="191"/>
    </location>
</feature>
<evidence type="ECO:0000313" key="7">
    <source>
        <dbReference type="Proteomes" id="UP000242700"/>
    </source>
</evidence>
<dbReference type="InterPro" id="IPR000055">
    <property type="entry name" value="Restrct_endonuc_typeI_TRD"/>
</dbReference>
<evidence type="ECO:0000259" key="5">
    <source>
        <dbReference type="Pfam" id="PF01420"/>
    </source>
</evidence>
<feature type="domain" description="Type I restriction modification DNA specificity" evidence="5">
    <location>
        <begin position="221"/>
        <end position="399"/>
    </location>
</feature>
<evidence type="ECO:0000256" key="3">
    <source>
        <dbReference type="ARBA" id="ARBA00023125"/>
    </source>
</evidence>
<dbReference type="InterPro" id="IPR052021">
    <property type="entry name" value="Type-I_RS_S_subunit"/>
</dbReference>
<name>A0A1G8ZBC4_9STAP</name>
<dbReference type="Gene3D" id="3.90.220.20">
    <property type="entry name" value="DNA methylase specificity domains"/>
    <property type="match status" value="2"/>
</dbReference>
<evidence type="ECO:0000256" key="4">
    <source>
        <dbReference type="SAM" id="Coils"/>
    </source>
</evidence>
<dbReference type="OrthoDB" id="9795776at2"/>
<evidence type="ECO:0000313" key="6">
    <source>
        <dbReference type="EMBL" id="SDK11954.1"/>
    </source>
</evidence>
<dbReference type="Pfam" id="PF01420">
    <property type="entry name" value="Methylase_S"/>
    <property type="match status" value="2"/>
</dbReference>
<reference evidence="7" key="1">
    <citation type="submission" date="2016-10" db="EMBL/GenBank/DDBJ databases">
        <authorList>
            <person name="Varghese N."/>
            <person name="Submissions S."/>
        </authorList>
    </citation>
    <scope>NUCLEOTIDE SEQUENCE [LARGE SCALE GENOMIC DNA]</scope>
    <source>
        <strain evidence="7">CGMCC 1.8911</strain>
    </source>
</reference>
<dbReference type="AlphaFoldDB" id="A0A1G8ZBC4"/>
<dbReference type="SUPFAM" id="SSF116734">
    <property type="entry name" value="DNA methylase specificity domain"/>
    <property type="match status" value="2"/>
</dbReference>
<feature type="coiled-coil region" evidence="4">
    <location>
        <begin position="381"/>
        <end position="408"/>
    </location>
</feature>